<feature type="region of interest" description="Disordered" evidence="1">
    <location>
        <begin position="236"/>
        <end position="269"/>
    </location>
</feature>
<sequence>MSTPAAEQQRTQERAAWLADIAANALHSARGSLGRAAHVTQEVDNYLRRSEEELAYLPGQANQVRAAEGETRPFVRNAQHLAGTADDRIRHGQAGIAEVRNQLDQGANALRAGREALNELSTLPVQHDTAAMVRLAYKIGALDNAVQNAHHGMDEASRRLTSARDSLAPLVNGAPTQDRESTAALINQSATAADTQLANARLGLGTLNESFATTQGDSQAAAADSADLARHFAAAANPTPSAAQQHQPAAGDEAHKPKESEIASRLRGL</sequence>
<evidence type="ECO:0000256" key="1">
    <source>
        <dbReference type="SAM" id="MobiDB-lite"/>
    </source>
</evidence>
<proteinExistence type="predicted"/>
<dbReference type="OrthoDB" id="9846967at2"/>
<reference evidence="2 3" key="1">
    <citation type="submission" date="2019-03" db="EMBL/GenBank/DDBJ databases">
        <title>Draft genome sequences of novel Actinobacteria.</title>
        <authorList>
            <person name="Sahin N."/>
            <person name="Ay H."/>
            <person name="Saygin H."/>
        </authorList>
    </citation>
    <scope>NUCLEOTIDE SEQUENCE [LARGE SCALE GENOMIC DNA]</scope>
    <source>
        <strain evidence="2 3">JCM 13523</strain>
    </source>
</reference>
<dbReference type="Proteomes" id="UP000295124">
    <property type="component" value="Unassembled WGS sequence"/>
</dbReference>
<organism evidence="2 3">
    <name type="scientific">Kribbella antibiotica</name>
    <dbReference type="NCBI Taxonomy" id="190195"/>
    <lineage>
        <taxon>Bacteria</taxon>
        <taxon>Bacillati</taxon>
        <taxon>Actinomycetota</taxon>
        <taxon>Actinomycetes</taxon>
        <taxon>Propionibacteriales</taxon>
        <taxon>Kribbellaceae</taxon>
        <taxon>Kribbella</taxon>
    </lineage>
</organism>
<accession>A0A4R4ZW09</accession>
<gene>
    <name evidence="2" type="ORF">E1263_02030</name>
</gene>
<evidence type="ECO:0000313" key="3">
    <source>
        <dbReference type="Proteomes" id="UP000295124"/>
    </source>
</evidence>
<dbReference type="AlphaFoldDB" id="A0A4R4ZW09"/>
<comment type="caution">
    <text evidence="2">The sequence shown here is derived from an EMBL/GenBank/DDBJ whole genome shotgun (WGS) entry which is preliminary data.</text>
</comment>
<evidence type="ECO:0000313" key="2">
    <source>
        <dbReference type="EMBL" id="TDD63105.1"/>
    </source>
</evidence>
<keyword evidence="3" id="KW-1185">Reference proteome</keyword>
<dbReference type="RefSeq" id="WP_132164676.1">
    <property type="nucleotide sequence ID" value="NZ_SMKX01000003.1"/>
</dbReference>
<protein>
    <submittedName>
        <fullName evidence="2">Uncharacterized protein</fullName>
    </submittedName>
</protein>
<feature type="compositionally biased region" description="Basic and acidic residues" evidence="1">
    <location>
        <begin position="252"/>
        <end position="269"/>
    </location>
</feature>
<dbReference type="EMBL" id="SMKX01000003">
    <property type="protein sequence ID" value="TDD63105.1"/>
    <property type="molecule type" value="Genomic_DNA"/>
</dbReference>
<name>A0A4R4ZW09_9ACTN</name>